<keyword evidence="2" id="KW-0472">Membrane</keyword>
<dbReference type="OrthoDB" id="9777715at2"/>
<evidence type="ECO:0000256" key="1">
    <source>
        <dbReference type="SAM" id="MobiDB-lite"/>
    </source>
</evidence>
<name>A0A285R6A8_9SPHN</name>
<feature type="transmembrane region" description="Helical" evidence="2">
    <location>
        <begin position="79"/>
        <end position="101"/>
    </location>
</feature>
<keyword evidence="4" id="KW-1185">Reference proteome</keyword>
<feature type="region of interest" description="Disordered" evidence="1">
    <location>
        <begin position="1"/>
        <end position="21"/>
    </location>
</feature>
<dbReference type="AlphaFoldDB" id="A0A285R6A8"/>
<evidence type="ECO:0008006" key="5">
    <source>
        <dbReference type="Google" id="ProtNLM"/>
    </source>
</evidence>
<keyword evidence="2" id="KW-1133">Transmembrane helix</keyword>
<sequence>MNGGSRIHGLRPASDAESDIDSGPIAIDPVMEEAVFVYDEPTPRFGWLIPTVGVVASLAWIATMLWFARNAFPLPPVAFVQFAAALCVVPTLVTVLCLLALRTSRAEARRFGATARAMRAEAAALEQTVQLLGQRIEANRRALSEQAQSLVAIGEAASDRLRAATGELSAEARVLDTVAASLVRSAEQTEASLVTVFDALPKAQADTAALTSGLTSLGLAAGERAAELNAALAGLAERGRVADEVAGTAAAKLGAHIARMESSSDNAAHRLEAAAAEMSSAIDGVLDRAAQAVDESRKGIAAQGEAMLAMLSASQAALEKSGRDGAEALGERLVAVEGAIERIAFRLNDEQGRTDTLFETLAVGVEGASDQLDRLHTEGVAKSQALAAAISALTSSAEAMTETMRVGDGTARTLIGTAENLLLALDSSAREIDETLPDALLRLDARIAESRRLVGTAKPELLSLVTAAESTHVAVEAVASLVTAEREKLADITQTLTEALDVGQDKAATMDAVVGDAIAKTRRFAEDAAPQLVEALTRIRETAERAANGARAVLVDVIPDAAASIEAASTDAVRRAFARALPQPLHELAGASEEAVTAATRASERLAHQLMTIAESTAAIEQRLDAERAEREASNQDNFARRVSLLIEALNSASIDISKTFSHEVTDSAWSAYLKGDRGVFTRRAVRLLDTAQAREIARLHEEDPTFREHVNRYIHDFEAMLRQILALRDGSPLGVTLLSSDMGKLYVALAQAIERLRT</sequence>
<evidence type="ECO:0000256" key="2">
    <source>
        <dbReference type="SAM" id="Phobius"/>
    </source>
</evidence>
<evidence type="ECO:0000313" key="3">
    <source>
        <dbReference type="EMBL" id="SOB87887.1"/>
    </source>
</evidence>
<proteinExistence type="predicted"/>
<dbReference type="Proteomes" id="UP000219494">
    <property type="component" value="Unassembled WGS sequence"/>
</dbReference>
<dbReference type="RefSeq" id="WP_097064821.1">
    <property type="nucleotide sequence ID" value="NZ_OBMI01000003.1"/>
</dbReference>
<gene>
    <name evidence="3" type="ORF">SAMN06297144_3025</name>
</gene>
<accession>A0A285R6A8</accession>
<reference evidence="3 4" key="1">
    <citation type="submission" date="2017-07" db="EMBL/GenBank/DDBJ databases">
        <authorList>
            <person name="Sun Z.S."/>
            <person name="Albrecht U."/>
            <person name="Echele G."/>
            <person name="Lee C.C."/>
        </authorList>
    </citation>
    <scope>NUCLEOTIDE SEQUENCE [LARGE SCALE GENOMIC DNA]</scope>
    <source>
        <strain evidence="3 4">CGMCC 1.12672</strain>
    </source>
</reference>
<protein>
    <recommendedName>
        <fullName evidence="5">ATPase</fullName>
    </recommendedName>
</protein>
<evidence type="ECO:0000313" key="4">
    <source>
        <dbReference type="Proteomes" id="UP000219494"/>
    </source>
</evidence>
<keyword evidence="2" id="KW-0812">Transmembrane</keyword>
<dbReference type="EMBL" id="OBMI01000003">
    <property type="protein sequence ID" value="SOB87887.1"/>
    <property type="molecule type" value="Genomic_DNA"/>
</dbReference>
<organism evidence="3 4">
    <name type="scientific">Sphingomonas guangdongensis</name>
    <dbReference type="NCBI Taxonomy" id="1141890"/>
    <lineage>
        <taxon>Bacteria</taxon>
        <taxon>Pseudomonadati</taxon>
        <taxon>Pseudomonadota</taxon>
        <taxon>Alphaproteobacteria</taxon>
        <taxon>Sphingomonadales</taxon>
        <taxon>Sphingomonadaceae</taxon>
        <taxon>Sphingomonas</taxon>
    </lineage>
</organism>
<feature type="transmembrane region" description="Helical" evidence="2">
    <location>
        <begin position="45"/>
        <end position="67"/>
    </location>
</feature>